<dbReference type="GO" id="GO:0009245">
    <property type="term" value="P:lipid A biosynthetic process"/>
    <property type="evidence" value="ECO:0007669"/>
    <property type="project" value="UniProtKB-UniRule"/>
</dbReference>
<evidence type="ECO:0000256" key="5">
    <source>
        <dbReference type="ARBA" id="ARBA00022516"/>
    </source>
</evidence>
<evidence type="ECO:0000256" key="6">
    <source>
        <dbReference type="ARBA" id="ARBA00022556"/>
    </source>
</evidence>
<dbReference type="Pfam" id="PF02684">
    <property type="entry name" value="LpxB"/>
    <property type="match status" value="1"/>
</dbReference>
<keyword evidence="6 11" id="KW-0441">Lipid A biosynthesis</keyword>
<dbReference type="SUPFAM" id="SSF53756">
    <property type="entry name" value="UDP-Glycosyltransferase/glycogen phosphorylase"/>
    <property type="match status" value="1"/>
</dbReference>
<dbReference type="GO" id="GO:0016020">
    <property type="term" value="C:membrane"/>
    <property type="evidence" value="ECO:0007669"/>
    <property type="project" value="GOC"/>
</dbReference>
<evidence type="ECO:0000256" key="4">
    <source>
        <dbReference type="ARBA" id="ARBA00020902"/>
    </source>
</evidence>
<evidence type="ECO:0000256" key="1">
    <source>
        <dbReference type="ARBA" id="ARBA00002056"/>
    </source>
</evidence>
<evidence type="ECO:0000256" key="8">
    <source>
        <dbReference type="ARBA" id="ARBA00022679"/>
    </source>
</evidence>
<proteinExistence type="inferred from homology"/>
<dbReference type="RefSeq" id="WP_079541384.1">
    <property type="nucleotide sequence ID" value="NZ_FKLO01000063.1"/>
</dbReference>
<dbReference type="PANTHER" id="PTHR30372:SF4">
    <property type="entry name" value="LIPID-A-DISACCHARIDE SYNTHASE, MITOCHONDRIAL-RELATED"/>
    <property type="match status" value="1"/>
</dbReference>
<dbReference type="AlphaFoldDB" id="A0A1C3H5F7"/>
<evidence type="ECO:0000256" key="10">
    <source>
        <dbReference type="ARBA" id="ARBA00048975"/>
    </source>
</evidence>
<comment type="similarity">
    <text evidence="2 11">Belongs to the LpxB family.</text>
</comment>
<keyword evidence="9 11" id="KW-0443">Lipid metabolism</keyword>
<keyword evidence="7 11" id="KW-0328">Glycosyltransferase</keyword>
<dbReference type="Proteomes" id="UP000190837">
    <property type="component" value="Unassembled WGS sequence"/>
</dbReference>
<comment type="catalytic activity">
    <reaction evidence="10 11">
        <text>a lipid X + a UDP-2-N,3-O-bis[(3R)-3-hydroxyacyl]-alpha-D-glucosamine = a lipid A disaccharide + UDP + H(+)</text>
        <dbReference type="Rhea" id="RHEA:67828"/>
        <dbReference type="ChEBI" id="CHEBI:15378"/>
        <dbReference type="ChEBI" id="CHEBI:58223"/>
        <dbReference type="ChEBI" id="CHEBI:137748"/>
        <dbReference type="ChEBI" id="CHEBI:176338"/>
        <dbReference type="ChEBI" id="CHEBI:176343"/>
        <dbReference type="EC" id="2.4.1.182"/>
    </reaction>
</comment>
<keyword evidence="5 11" id="KW-0444">Lipid biosynthesis</keyword>
<protein>
    <recommendedName>
        <fullName evidence="4 11">Lipid-A-disaccharide synthase</fullName>
        <ecNumber evidence="3 11">2.4.1.182</ecNumber>
    </recommendedName>
</protein>
<accession>A0A1C3H5F7</accession>
<evidence type="ECO:0000313" key="12">
    <source>
        <dbReference type="EMBL" id="SAM67608.1"/>
    </source>
</evidence>
<evidence type="ECO:0000256" key="9">
    <source>
        <dbReference type="ARBA" id="ARBA00023098"/>
    </source>
</evidence>
<dbReference type="HAMAP" id="MF_00392">
    <property type="entry name" value="LpxB"/>
    <property type="match status" value="1"/>
</dbReference>
<dbReference type="GO" id="GO:0008915">
    <property type="term" value="F:lipid-A-disaccharide synthase activity"/>
    <property type="evidence" value="ECO:0007669"/>
    <property type="project" value="UniProtKB-UniRule"/>
</dbReference>
<gene>
    <name evidence="11" type="primary">lpxB</name>
    <name evidence="12" type="ORF">CHUV0807_1822</name>
</gene>
<comment type="function">
    <text evidence="1 11">Condensation of UDP-2,3-diacylglucosamine and 2,3-diacylglucosamine-1-phosphate to form lipid A disaccharide, a precursor of lipid A, a phosphorylated glycolipid that anchors the lipopolysaccharide to the outer membrane of the cell.</text>
</comment>
<sequence length="386" mass="41493">MTAKPLHIALLAGETSGDLLGAPLLAALRERLPNARFSGVGGAAMQAAGLDSLIDMNRLAVMGLVEVLRHLPDILAAQKSLLAHWADDPPDVFIGIDAPDFNLRIARALHARGVKTVHYVSPSLWAWKEKRIHKIRRCIDLMLCLFPFETAVYDKHGVPAVCVGHPLRDRLQPVAASDARAALALPQDVPILGIFPGSRRGEIRRLLPDFLHTYERLRAENPALHAVLSLRHPPDDESAALLARLPDVHRIDADSAALMSASDALLLASGTITLEAALLSRPMVVAYRVHPVSAAIARALRLLKIKRFSLPNLLAGADIVPECMQEECNPPRLAAELTPLLANAPAADAQRAALAAVAAQLPANVSARAAEAIIAQFCLNEVRTTP</sequence>
<dbReference type="EC" id="2.4.1.182" evidence="3 11"/>
<dbReference type="GO" id="GO:0005543">
    <property type="term" value="F:phospholipid binding"/>
    <property type="evidence" value="ECO:0007669"/>
    <property type="project" value="TreeGrafter"/>
</dbReference>
<organism evidence="12 13">
    <name type="scientific">Cardiobacterium hominis</name>
    <dbReference type="NCBI Taxonomy" id="2718"/>
    <lineage>
        <taxon>Bacteria</taxon>
        <taxon>Pseudomonadati</taxon>
        <taxon>Pseudomonadota</taxon>
        <taxon>Gammaproteobacteria</taxon>
        <taxon>Cardiobacteriales</taxon>
        <taxon>Cardiobacteriaceae</taxon>
        <taxon>Cardiobacterium</taxon>
    </lineage>
</organism>
<dbReference type="UniPathway" id="UPA00973"/>
<evidence type="ECO:0000256" key="11">
    <source>
        <dbReference type="HAMAP-Rule" id="MF_00392"/>
    </source>
</evidence>
<dbReference type="PANTHER" id="PTHR30372">
    <property type="entry name" value="LIPID-A-DISACCHARIDE SYNTHASE"/>
    <property type="match status" value="1"/>
</dbReference>
<reference evidence="13" key="1">
    <citation type="submission" date="2016-04" db="EMBL/GenBank/DDBJ databases">
        <authorList>
            <person name="Tagini F."/>
        </authorList>
    </citation>
    <scope>NUCLEOTIDE SEQUENCE [LARGE SCALE GENOMIC DNA]</scope>
    <source>
        <strain evidence="13">CHUV0807</strain>
    </source>
</reference>
<dbReference type="NCBIfam" id="TIGR00215">
    <property type="entry name" value="lpxB"/>
    <property type="match status" value="1"/>
</dbReference>
<evidence type="ECO:0000256" key="3">
    <source>
        <dbReference type="ARBA" id="ARBA00012687"/>
    </source>
</evidence>
<comment type="pathway">
    <text evidence="11">Bacterial outer membrane biogenesis; LPS lipid A biosynthesis.</text>
</comment>
<evidence type="ECO:0000313" key="13">
    <source>
        <dbReference type="Proteomes" id="UP000190837"/>
    </source>
</evidence>
<keyword evidence="8 11" id="KW-0808">Transferase</keyword>
<dbReference type="InterPro" id="IPR003835">
    <property type="entry name" value="Glyco_trans_19"/>
</dbReference>
<evidence type="ECO:0000256" key="2">
    <source>
        <dbReference type="ARBA" id="ARBA00007868"/>
    </source>
</evidence>
<name>A0A1C3H5F7_9GAMM</name>
<evidence type="ECO:0000256" key="7">
    <source>
        <dbReference type="ARBA" id="ARBA00022676"/>
    </source>
</evidence>
<dbReference type="EMBL" id="FKLO01000063">
    <property type="protein sequence ID" value="SAM67608.1"/>
    <property type="molecule type" value="Genomic_DNA"/>
</dbReference>